<evidence type="ECO:0000256" key="6">
    <source>
        <dbReference type="SAM" id="Phobius"/>
    </source>
</evidence>
<protein>
    <recommendedName>
        <fullName evidence="9">TMPIT-like protein</fullName>
    </recommendedName>
</protein>
<feature type="transmembrane region" description="Helical" evidence="6">
    <location>
        <begin position="329"/>
        <end position="349"/>
    </location>
</feature>
<evidence type="ECO:0000313" key="7">
    <source>
        <dbReference type="EMBL" id="KAK9906837.1"/>
    </source>
</evidence>
<evidence type="ECO:0008006" key="9">
    <source>
        <dbReference type="Google" id="ProtNLM"/>
    </source>
</evidence>
<organism evidence="7 8">
    <name type="scientific">Coccomyxa subellipsoidea</name>
    <dbReference type="NCBI Taxonomy" id="248742"/>
    <lineage>
        <taxon>Eukaryota</taxon>
        <taxon>Viridiplantae</taxon>
        <taxon>Chlorophyta</taxon>
        <taxon>core chlorophytes</taxon>
        <taxon>Trebouxiophyceae</taxon>
        <taxon>Trebouxiophyceae incertae sedis</taxon>
        <taxon>Coccomyxaceae</taxon>
        <taxon>Coccomyxa</taxon>
    </lineage>
</organism>
<feature type="transmembrane region" description="Helical" evidence="6">
    <location>
        <begin position="130"/>
        <end position="148"/>
    </location>
</feature>
<feature type="transmembrane region" description="Helical" evidence="6">
    <location>
        <begin position="280"/>
        <end position="309"/>
    </location>
</feature>
<feature type="transmembrane region" description="Helical" evidence="6">
    <location>
        <begin position="160"/>
        <end position="179"/>
    </location>
</feature>
<evidence type="ECO:0000313" key="8">
    <source>
        <dbReference type="Proteomes" id="UP001491310"/>
    </source>
</evidence>
<accession>A0ABR2YK09</accession>
<feature type="transmembrane region" description="Helical" evidence="6">
    <location>
        <begin position="231"/>
        <end position="248"/>
    </location>
</feature>
<dbReference type="EMBL" id="JALJOT010000010">
    <property type="protein sequence ID" value="KAK9906837.1"/>
    <property type="molecule type" value="Genomic_DNA"/>
</dbReference>
<dbReference type="PANTHER" id="PTHR21433:SF0">
    <property type="entry name" value="TRANSMEMBRANE PROTEIN 120 HOMOLOG"/>
    <property type="match status" value="1"/>
</dbReference>
<dbReference type="PANTHER" id="PTHR21433">
    <property type="entry name" value="TRANSMEMBRANE PROTEIN INDUCED BY TUMOR NECROSIS FACTOR ALPHA"/>
    <property type="match status" value="1"/>
</dbReference>
<comment type="subcellular location">
    <subcellularLocation>
        <location evidence="1">Membrane</location>
        <topology evidence="1">Multi-pass membrane protein</topology>
    </subcellularLocation>
</comment>
<feature type="transmembrane region" description="Helical" evidence="6">
    <location>
        <begin position="200"/>
        <end position="219"/>
    </location>
</feature>
<gene>
    <name evidence="7" type="ORF">WJX75_008890</name>
</gene>
<dbReference type="Pfam" id="PF07851">
    <property type="entry name" value="TMEM120A-B"/>
    <property type="match status" value="1"/>
</dbReference>
<proteinExistence type="inferred from homology"/>
<evidence type="ECO:0000256" key="1">
    <source>
        <dbReference type="ARBA" id="ARBA00004141"/>
    </source>
</evidence>
<evidence type="ECO:0000256" key="3">
    <source>
        <dbReference type="ARBA" id="ARBA00022692"/>
    </source>
</evidence>
<evidence type="ECO:0000256" key="4">
    <source>
        <dbReference type="ARBA" id="ARBA00022989"/>
    </source>
</evidence>
<dbReference type="InterPro" id="IPR012926">
    <property type="entry name" value="TMEM120A/B"/>
</dbReference>
<comment type="caution">
    <text evidence="7">The sequence shown here is derived from an EMBL/GenBank/DDBJ whole genome shotgun (WGS) entry which is preliminary data.</text>
</comment>
<dbReference type="Proteomes" id="UP001491310">
    <property type="component" value="Unassembled WGS sequence"/>
</dbReference>
<keyword evidence="4 6" id="KW-1133">Transmembrane helix</keyword>
<name>A0ABR2YK09_9CHLO</name>
<sequence>MDEEEVQVPIIVQDAEKLVTRCRNLSTRVASYNSRIVGEGESLAEEVKLVKSDISRAIKRAADDSTLEELGRAKAVLEGHGPGGDMRKLLKQPTPALLTLLLGQQCNLVTLQRKEAIKLKEEYHAFRDRCGVILFSFALVLLVGLLRADAKREAGEPFSLTPPFMVGVQGFLAWLLYFYTAMALRENVLKVNGSSIRPWWIHHHYWAAITMALLLTLPVDSSAVQAFVRKFLWWSTFQGLVMMVQNRYQRRRMYTRIALGKNRAMDVVSGESSGGSGQLLFLYPMLFCLQILQCWIGACMLSGTFLAVISPEGWLDPEAHESDLRGSRGVALAGALLIFMGLGNFRNTVATILEKRKRKARPVVQYSQPPAKAAAAGEATRLL</sequence>
<comment type="similarity">
    <text evidence="2">Belongs to the TMEM120 family.</text>
</comment>
<reference evidence="7 8" key="1">
    <citation type="journal article" date="2024" name="Nat. Commun.">
        <title>Phylogenomics reveals the evolutionary origins of lichenization in chlorophyte algae.</title>
        <authorList>
            <person name="Puginier C."/>
            <person name="Libourel C."/>
            <person name="Otte J."/>
            <person name="Skaloud P."/>
            <person name="Haon M."/>
            <person name="Grisel S."/>
            <person name="Petersen M."/>
            <person name="Berrin J.G."/>
            <person name="Delaux P.M."/>
            <person name="Dal Grande F."/>
            <person name="Keller J."/>
        </authorList>
    </citation>
    <scope>NUCLEOTIDE SEQUENCE [LARGE SCALE GENOMIC DNA]</scope>
    <source>
        <strain evidence="7 8">SAG 216-7</strain>
    </source>
</reference>
<keyword evidence="3 6" id="KW-0812">Transmembrane</keyword>
<evidence type="ECO:0000256" key="2">
    <source>
        <dbReference type="ARBA" id="ARBA00009700"/>
    </source>
</evidence>
<evidence type="ECO:0000256" key="5">
    <source>
        <dbReference type="ARBA" id="ARBA00023136"/>
    </source>
</evidence>
<keyword evidence="8" id="KW-1185">Reference proteome</keyword>
<keyword evidence="5 6" id="KW-0472">Membrane</keyword>